<evidence type="ECO:0000256" key="1">
    <source>
        <dbReference type="SAM" id="MobiDB-lite"/>
    </source>
</evidence>
<protein>
    <submittedName>
        <fullName evidence="2">Uncharacterized protein</fullName>
    </submittedName>
</protein>
<accession>A0AAV7XLN7</accession>
<dbReference type="EMBL" id="JAPTSV010000006">
    <property type="protein sequence ID" value="KAJ1527054.1"/>
    <property type="molecule type" value="Genomic_DNA"/>
</dbReference>
<proteinExistence type="predicted"/>
<comment type="caution">
    <text evidence="2">The sequence shown here is derived from an EMBL/GenBank/DDBJ whole genome shotgun (WGS) entry which is preliminary data.</text>
</comment>
<feature type="region of interest" description="Disordered" evidence="1">
    <location>
        <begin position="83"/>
        <end position="123"/>
    </location>
</feature>
<dbReference type="Proteomes" id="UP001075354">
    <property type="component" value="Chromosome 6"/>
</dbReference>
<dbReference type="AlphaFoldDB" id="A0AAV7XLN7"/>
<keyword evidence="3" id="KW-1185">Reference proteome</keyword>
<gene>
    <name evidence="2" type="ORF">ONE63_008595</name>
</gene>
<evidence type="ECO:0000313" key="2">
    <source>
        <dbReference type="EMBL" id="KAJ1527054.1"/>
    </source>
</evidence>
<evidence type="ECO:0000313" key="3">
    <source>
        <dbReference type="Proteomes" id="UP001075354"/>
    </source>
</evidence>
<organism evidence="2 3">
    <name type="scientific">Megalurothrips usitatus</name>
    <name type="common">bean blossom thrips</name>
    <dbReference type="NCBI Taxonomy" id="439358"/>
    <lineage>
        <taxon>Eukaryota</taxon>
        <taxon>Metazoa</taxon>
        <taxon>Ecdysozoa</taxon>
        <taxon>Arthropoda</taxon>
        <taxon>Hexapoda</taxon>
        <taxon>Insecta</taxon>
        <taxon>Pterygota</taxon>
        <taxon>Neoptera</taxon>
        <taxon>Paraneoptera</taxon>
        <taxon>Thysanoptera</taxon>
        <taxon>Terebrantia</taxon>
        <taxon>Thripoidea</taxon>
        <taxon>Thripidae</taxon>
        <taxon>Megalurothrips</taxon>
    </lineage>
</organism>
<reference evidence="2" key="1">
    <citation type="submission" date="2022-12" db="EMBL/GenBank/DDBJ databases">
        <title>Chromosome-level genome assembly of the bean flower thrips Megalurothrips usitatus.</title>
        <authorList>
            <person name="Ma L."/>
            <person name="Liu Q."/>
            <person name="Li H."/>
            <person name="Cai W."/>
        </authorList>
    </citation>
    <scope>NUCLEOTIDE SEQUENCE</scope>
    <source>
        <strain evidence="2">Cailab_2022a</strain>
    </source>
</reference>
<sequence length="123" mass="14037">MSLSKFLGALWTPSIPLAGPSKLPSSGLHDSCSKGFHFLIRLAWESRYLLPIMYAVVSFLFDIQMRLEIIIHRERRVIAAEEEVVEEEVRDDGSESEEGESESDSQLEYDEEYASDEDMGFED</sequence>
<name>A0AAV7XLN7_9NEOP</name>